<sequence>MFWSVLLPKIWRAETESHTPTEWVVHNMYFDADRNPGTDFRVDFVAHASGDSPAHGTFFIEGA</sequence>
<evidence type="ECO:0000313" key="1">
    <source>
        <dbReference type="EMBL" id="KAH3784187.1"/>
    </source>
</evidence>
<reference evidence="1" key="1">
    <citation type="journal article" date="2019" name="bioRxiv">
        <title>The Genome of the Zebra Mussel, Dreissena polymorpha: A Resource for Invasive Species Research.</title>
        <authorList>
            <person name="McCartney M.A."/>
            <person name="Auch B."/>
            <person name="Kono T."/>
            <person name="Mallez S."/>
            <person name="Zhang Y."/>
            <person name="Obille A."/>
            <person name="Becker A."/>
            <person name="Abrahante J.E."/>
            <person name="Garbe J."/>
            <person name="Badalamenti J.P."/>
            <person name="Herman A."/>
            <person name="Mangelson H."/>
            <person name="Liachko I."/>
            <person name="Sullivan S."/>
            <person name="Sone E.D."/>
            <person name="Koren S."/>
            <person name="Silverstein K.A.T."/>
            <person name="Beckman K.B."/>
            <person name="Gohl D.M."/>
        </authorList>
    </citation>
    <scope>NUCLEOTIDE SEQUENCE</scope>
    <source>
        <strain evidence="1">Duluth1</strain>
        <tissue evidence="1">Whole animal</tissue>
    </source>
</reference>
<reference evidence="1" key="2">
    <citation type="submission" date="2020-11" db="EMBL/GenBank/DDBJ databases">
        <authorList>
            <person name="McCartney M.A."/>
            <person name="Auch B."/>
            <person name="Kono T."/>
            <person name="Mallez S."/>
            <person name="Becker A."/>
            <person name="Gohl D.M."/>
            <person name="Silverstein K.A.T."/>
            <person name="Koren S."/>
            <person name="Bechman K.B."/>
            <person name="Herman A."/>
            <person name="Abrahante J.E."/>
            <person name="Garbe J."/>
        </authorList>
    </citation>
    <scope>NUCLEOTIDE SEQUENCE</scope>
    <source>
        <strain evidence="1">Duluth1</strain>
        <tissue evidence="1">Whole animal</tissue>
    </source>
</reference>
<protein>
    <submittedName>
        <fullName evidence="1">Uncharacterized protein</fullName>
    </submittedName>
</protein>
<dbReference type="Proteomes" id="UP000828390">
    <property type="component" value="Unassembled WGS sequence"/>
</dbReference>
<gene>
    <name evidence="1" type="ORF">DPMN_162139</name>
</gene>
<keyword evidence="2" id="KW-1185">Reference proteome</keyword>
<dbReference type="EMBL" id="JAIWYP010000008">
    <property type="protein sequence ID" value="KAH3784187.1"/>
    <property type="molecule type" value="Genomic_DNA"/>
</dbReference>
<proteinExistence type="predicted"/>
<comment type="caution">
    <text evidence="1">The sequence shown here is derived from an EMBL/GenBank/DDBJ whole genome shotgun (WGS) entry which is preliminary data.</text>
</comment>
<accession>A0A9D4EUI4</accession>
<dbReference type="AlphaFoldDB" id="A0A9D4EUI4"/>
<organism evidence="1 2">
    <name type="scientific">Dreissena polymorpha</name>
    <name type="common">Zebra mussel</name>
    <name type="synonym">Mytilus polymorpha</name>
    <dbReference type="NCBI Taxonomy" id="45954"/>
    <lineage>
        <taxon>Eukaryota</taxon>
        <taxon>Metazoa</taxon>
        <taxon>Spiralia</taxon>
        <taxon>Lophotrochozoa</taxon>
        <taxon>Mollusca</taxon>
        <taxon>Bivalvia</taxon>
        <taxon>Autobranchia</taxon>
        <taxon>Heteroconchia</taxon>
        <taxon>Euheterodonta</taxon>
        <taxon>Imparidentia</taxon>
        <taxon>Neoheterodontei</taxon>
        <taxon>Myida</taxon>
        <taxon>Dreissenoidea</taxon>
        <taxon>Dreissenidae</taxon>
        <taxon>Dreissena</taxon>
    </lineage>
</organism>
<evidence type="ECO:0000313" key="2">
    <source>
        <dbReference type="Proteomes" id="UP000828390"/>
    </source>
</evidence>
<name>A0A9D4EUI4_DREPO</name>